<gene>
    <name evidence="3" type="ORF">S01H4_54314</name>
</gene>
<evidence type="ECO:0000256" key="1">
    <source>
        <dbReference type="ARBA" id="ARBA00023125"/>
    </source>
</evidence>
<dbReference type="InterPro" id="IPR032687">
    <property type="entry name" value="AraC-type_N"/>
</dbReference>
<dbReference type="AlphaFoldDB" id="X1EUE2"/>
<dbReference type="PANTHER" id="PTHR47894">
    <property type="entry name" value="HTH-TYPE TRANSCRIPTIONAL REGULATOR GADX"/>
    <property type="match status" value="1"/>
</dbReference>
<protein>
    <recommendedName>
        <fullName evidence="2">HTH-type transcriptional regulator AraC-type N-terminal domain-containing protein</fullName>
    </recommendedName>
</protein>
<reference evidence="3" key="1">
    <citation type="journal article" date="2014" name="Front. Microbiol.">
        <title>High frequency of phylogenetically diverse reductive dehalogenase-homologous genes in deep subseafloor sedimentary metagenomes.</title>
        <authorList>
            <person name="Kawai M."/>
            <person name="Futagami T."/>
            <person name="Toyoda A."/>
            <person name="Takaki Y."/>
            <person name="Nishi S."/>
            <person name="Hori S."/>
            <person name="Arai W."/>
            <person name="Tsubouchi T."/>
            <person name="Morono Y."/>
            <person name="Uchiyama I."/>
            <person name="Ito T."/>
            <person name="Fujiyama A."/>
            <person name="Inagaki F."/>
            <person name="Takami H."/>
        </authorList>
    </citation>
    <scope>NUCLEOTIDE SEQUENCE</scope>
    <source>
        <strain evidence="3">Expedition CK06-06</strain>
    </source>
</reference>
<comment type="caution">
    <text evidence="3">The sequence shown here is derived from an EMBL/GenBank/DDBJ whole genome shotgun (WGS) entry which is preliminary data.</text>
</comment>
<accession>X1EUE2</accession>
<dbReference type="GO" id="GO:0000976">
    <property type="term" value="F:transcription cis-regulatory region binding"/>
    <property type="evidence" value="ECO:0007669"/>
    <property type="project" value="TreeGrafter"/>
</dbReference>
<feature type="non-terminal residue" evidence="3">
    <location>
        <position position="228"/>
    </location>
</feature>
<keyword evidence="1" id="KW-0238">DNA-binding</keyword>
<feature type="domain" description="HTH-type transcriptional regulator AraC-type N-terminal" evidence="2">
    <location>
        <begin position="21"/>
        <end position="197"/>
    </location>
</feature>
<evidence type="ECO:0000313" key="3">
    <source>
        <dbReference type="EMBL" id="GAH12258.1"/>
    </source>
</evidence>
<dbReference type="Pfam" id="PF12625">
    <property type="entry name" value="Arabinose_bd"/>
    <property type="match status" value="1"/>
</dbReference>
<name>X1EUE2_9ZZZZ</name>
<dbReference type="PANTHER" id="PTHR47894:SF1">
    <property type="entry name" value="HTH-TYPE TRANSCRIPTIONAL REGULATOR VQSM"/>
    <property type="match status" value="1"/>
</dbReference>
<dbReference type="GO" id="GO:0005829">
    <property type="term" value="C:cytosol"/>
    <property type="evidence" value="ECO:0007669"/>
    <property type="project" value="TreeGrafter"/>
</dbReference>
<sequence>MSATYLLSPLVSLWKIFLAYGHDPEPIFSQEGIDYDMILTPGKRIPFRAIDNLWTKATDLIEDPCFGLRTTEFWHPSAANTLGYACIASPTLREGLSRLQRYARMISGTAEVHLNKTAEGLKITLSDSLKHPARMDFAMANIMTGSRFNYGEGLNPVEVSFIHPEPSCSEKHMSFFRAPVHFTAESDSITFAIDDVDIKLPSGNPHLALINDHITIKYLAKLDKEDIV</sequence>
<evidence type="ECO:0000259" key="2">
    <source>
        <dbReference type="Pfam" id="PF12625"/>
    </source>
</evidence>
<proteinExistence type="predicted"/>
<dbReference type="GO" id="GO:0003700">
    <property type="term" value="F:DNA-binding transcription factor activity"/>
    <property type="evidence" value="ECO:0007669"/>
    <property type="project" value="TreeGrafter"/>
</dbReference>
<organism evidence="3">
    <name type="scientific">marine sediment metagenome</name>
    <dbReference type="NCBI Taxonomy" id="412755"/>
    <lineage>
        <taxon>unclassified sequences</taxon>
        <taxon>metagenomes</taxon>
        <taxon>ecological metagenomes</taxon>
    </lineage>
</organism>
<dbReference type="EMBL" id="BART01031243">
    <property type="protein sequence ID" value="GAH12258.1"/>
    <property type="molecule type" value="Genomic_DNA"/>
</dbReference>